<dbReference type="Proteomes" id="UP000292957">
    <property type="component" value="Unassembled WGS sequence"/>
</dbReference>
<dbReference type="AlphaFoldDB" id="A0A4Q9PUM0"/>
<dbReference type="Pfam" id="PF00652">
    <property type="entry name" value="Ricin_B_lectin"/>
    <property type="match status" value="1"/>
</dbReference>
<accession>A0A4Q9PUM0</accession>
<evidence type="ECO:0000313" key="4">
    <source>
        <dbReference type="EMBL" id="TBU58044.1"/>
    </source>
</evidence>
<evidence type="ECO:0000256" key="1">
    <source>
        <dbReference type="SAM" id="SignalP"/>
    </source>
</evidence>
<proteinExistence type="predicted"/>
<dbReference type="EMBL" id="ML145129">
    <property type="protein sequence ID" value="TBU58044.1"/>
    <property type="molecule type" value="Genomic_DNA"/>
</dbReference>
<gene>
    <name evidence="4" type="ORF">BD310DRAFT_820281</name>
    <name evidence="3" type="ORF">BD311DRAFT_812424</name>
</gene>
<evidence type="ECO:0000313" key="5">
    <source>
        <dbReference type="Proteomes" id="UP000292082"/>
    </source>
</evidence>
<keyword evidence="1" id="KW-0732">Signal</keyword>
<dbReference type="SUPFAM" id="SSF50370">
    <property type="entry name" value="Ricin B-like lectins"/>
    <property type="match status" value="1"/>
</dbReference>
<keyword evidence="5" id="KW-1185">Reference proteome</keyword>
<sequence length="164" mass="16638">MKAFFALAVSALAAAPLVAADAITGARAAHFFSSQNSSLVFGPQSGAAKASLVAQLPGDGSSDDLTALLATGGTGVPGQIVYGDLCITANGVEPGSSSQTLYVDDCSDDPKQIWTVNASPATVSNADGNCLTLGRAANHVPITLSQCNDVLQHLQLWNPVNVPE</sequence>
<dbReference type="InterPro" id="IPR035992">
    <property type="entry name" value="Ricin_B-like_lectins"/>
</dbReference>
<protein>
    <recommendedName>
        <fullName evidence="2">Ricin B lectin domain-containing protein</fullName>
    </recommendedName>
</protein>
<feature type="signal peptide" evidence="1">
    <location>
        <begin position="1"/>
        <end position="20"/>
    </location>
</feature>
<dbReference type="PROSITE" id="PS50231">
    <property type="entry name" value="RICIN_B_LECTIN"/>
    <property type="match status" value="1"/>
</dbReference>
<dbReference type="OrthoDB" id="2750360at2759"/>
<reference evidence="4 5" key="1">
    <citation type="submission" date="2019-01" db="EMBL/GenBank/DDBJ databases">
        <title>Draft genome sequences of three monokaryotic isolates of the white-rot basidiomycete fungus Dichomitus squalens.</title>
        <authorList>
            <consortium name="DOE Joint Genome Institute"/>
            <person name="Lopez S.C."/>
            <person name="Andreopoulos B."/>
            <person name="Pangilinan J."/>
            <person name="Lipzen A."/>
            <person name="Riley R."/>
            <person name="Ahrendt S."/>
            <person name="Ng V."/>
            <person name="Barry K."/>
            <person name="Daum C."/>
            <person name="Grigoriev I.V."/>
            <person name="Hilden K.S."/>
            <person name="Makela M.R."/>
            <person name="de Vries R.P."/>
        </authorList>
    </citation>
    <scope>NUCLEOTIDE SEQUENCE [LARGE SCALE GENOMIC DNA]</scope>
    <source>
        <strain evidence="4 5">CBS 464.89</strain>
        <strain evidence="3">OM18370.1</strain>
    </source>
</reference>
<dbReference type="Proteomes" id="UP000292082">
    <property type="component" value="Unassembled WGS sequence"/>
</dbReference>
<evidence type="ECO:0000313" key="3">
    <source>
        <dbReference type="EMBL" id="TBU21300.1"/>
    </source>
</evidence>
<dbReference type="Gene3D" id="2.80.10.50">
    <property type="match status" value="1"/>
</dbReference>
<feature type="chain" id="PRO_5040597638" description="Ricin B lectin domain-containing protein" evidence="1">
    <location>
        <begin position="21"/>
        <end position="164"/>
    </location>
</feature>
<dbReference type="InterPro" id="IPR000772">
    <property type="entry name" value="Ricin_B_lectin"/>
</dbReference>
<evidence type="ECO:0000259" key="2">
    <source>
        <dbReference type="Pfam" id="PF00652"/>
    </source>
</evidence>
<feature type="domain" description="Ricin B lectin" evidence="2">
    <location>
        <begin position="83"/>
        <end position="158"/>
    </location>
</feature>
<organism evidence="4 5">
    <name type="scientific">Dichomitus squalens</name>
    <dbReference type="NCBI Taxonomy" id="114155"/>
    <lineage>
        <taxon>Eukaryota</taxon>
        <taxon>Fungi</taxon>
        <taxon>Dikarya</taxon>
        <taxon>Basidiomycota</taxon>
        <taxon>Agaricomycotina</taxon>
        <taxon>Agaricomycetes</taxon>
        <taxon>Polyporales</taxon>
        <taxon>Polyporaceae</taxon>
        <taxon>Dichomitus</taxon>
    </lineage>
</organism>
<name>A0A4Q9PUM0_9APHY</name>
<dbReference type="EMBL" id="ML143628">
    <property type="protein sequence ID" value="TBU21300.1"/>
    <property type="molecule type" value="Genomic_DNA"/>
</dbReference>